<dbReference type="GO" id="GO:0003700">
    <property type="term" value="F:DNA-binding transcription factor activity"/>
    <property type="evidence" value="ECO:0007669"/>
    <property type="project" value="TreeGrafter"/>
</dbReference>
<evidence type="ECO:0000256" key="5">
    <source>
        <dbReference type="SAM" id="MobiDB-lite"/>
    </source>
</evidence>
<comment type="caution">
    <text evidence="7">The sequence shown here is derived from an EMBL/GenBank/DDBJ whole genome shotgun (WGS) entry which is preliminary data.</text>
</comment>
<keyword evidence="2 4" id="KW-0238">DNA-binding</keyword>
<dbReference type="InterPro" id="IPR036271">
    <property type="entry name" value="Tet_transcr_reg_TetR-rel_C_sf"/>
</dbReference>
<evidence type="ECO:0000256" key="3">
    <source>
        <dbReference type="ARBA" id="ARBA00023163"/>
    </source>
</evidence>
<proteinExistence type="predicted"/>
<dbReference type="InterPro" id="IPR011075">
    <property type="entry name" value="TetR_C"/>
</dbReference>
<accession>A0A9X4BFW1</accession>
<dbReference type="AlphaFoldDB" id="A0A9X4BFW1"/>
<dbReference type="Proteomes" id="UP001139971">
    <property type="component" value="Unassembled WGS sequence"/>
</dbReference>
<dbReference type="RefSeq" id="WP_263545104.1">
    <property type="nucleotide sequence ID" value="NZ_JAOVZO020000003.1"/>
</dbReference>
<dbReference type="SUPFAM" id="SSF48498">
    <property type="entry name" value="Tetracyclin repressor-like, C-terminal domain"/>
    <property type="match status" value="1"/>
</dbReference>
<evidence type="ECO:0000259" key="6">
    <source>
        <dbReference type="PROSITE" id="PS50977"/>
    </source>
</evidence>
<evidence type="ECO:0000256" key="2">
    <source>
        <dbReference type="ARBA" id="ARBA00023125"/>
    </source>
</evidence>
<dbReference type="PROSITE" id="PS50977">
    <property type="entry name" value="HTH_TETR_2"/>
    <property type="match status" value="1"/>
</dbReference>
<dbReference type="Gene3D" id="1.10.357.10">
    <property type="entry name" value="Tetracycline Repressor, domain 2"/>
    <property type="match status" value="1"/>
</dbReference>
<keyword evidence="8" id="KW-1185">Reference proteome</keyword>
<dbReference type="SUPFAM" id="SSF46689">
    <property type="entry name" value="Homeodomain-like"/>
    <property type="match status" value="1"/>
</dbReference>
<sequence length="213" mass="22579">MPKPVKPPSVDTAEPIAAATPPRARGRPRSTQAREAILRAARELIAQAGPSGVTMEAVAARAGVGKPTVYRWWPDRHAVAMAALMSEPAPPPASPRKRSALASLRRQLTDVADVFATPTGRSAASLIASADANSELAKAFRNHFVLARREEGRALLAQAVADGELRDDLDVDVALDLIYGPLFFRLLLGHAPLDAAAVARIFKDALRGLSTNG</sequence>
<evidence type="ECO:0000313" key="8">
    <source>
        <dbReference type="Proteomes" id="UP001139971"/>
    </source>
</evidence>
<dbReference type="GO" id="GO:0000976">
    <property type="term" value="F:transcription cis-regulatory region binding"/>
    <property type="evidence" value="ECO:0007669"/>
    <property type="project" value="TreeGrafter"/>
</dbReference>
<dbReference type="Pfam" id="PF16859">
    <property type="entry name" value="TetR_C_11"/>
    <property type="match status" value="1"/>
</dbReference>
<evidence type="ECO:0000256" key="4">
    <source>
        <dbReference type="PROSITE-ProRule" id="PRU00335"/>
    </source>
</evidence>
<feature type="domain" description="HTH tetR-type" evidence="6">
    <location>
        <begin position="31"/>
        <end position="91"/>
    </location>
</feature>
<feature type="DNA-binding region" description="H-T-H motif" evidence="4">
    <location>
        <begin position="54"/>
        <end position="73"/>
    </location>
</feature>
<dbReference type="InterPro" id="IPR009057">
    <property type="entry name" value="Homeodomain-like_sf"/>
</dbReference>
<dbReference type="PANTHER" id="PTHR30055">
    <property type="entry name" value="HTH-TYPE TRANSCRIPTIONAL REGULATOR RUTR"/>
    <property type="match status" value="1"/>
</dbReference>
<dbReference type="PANTHER" id="PTHR30055:SF148">
    <property type="entry name" value="TETR-FAMILY TRANSCRIPTIONAL REGULATOR"/>
    <property type="match status" value="1"/>
</dbReference>
<gene>
    <name evidence="7" type="ORF">OD750_004515</name>
</gene>
<feature type="region of interest" description="Disordered" evidence="5">
    <location>
        <begin position="1"/>
        <end position="32"/>
    </location>
</feature>
<dbReference type="Pfam" id="PF00440">
    <property type="entry name" value="TetR_N"/>
    <property type="match status" value="1"/>
</dbReference>
<keyword evidence="3" id="KW-0804">Transcription</keyword>
<dbReference type="InterPro" id="IPR050109">
    <property type="entry name" value="HTH-type_TetR-like_transc_reg"/>
</dbReference>
<evidence type="ECO:0000256" key="1">
    <source>
        <dbReference type="ARBA" id="ARBA00023015"/>
    </source>
</evidence>
<reference evidence="7" key="1">
    <citation type="submission" date="2023-02" db="EMBL/GenBank/DDBJ databases">
        <title>Tahibacter soli sp. nov. isolated from soil.</title>
        <authorList>
            <person name="Baek J.H."/>
            <person name="Lee J.K."/>
            <person name="Choi D.G."/>
            <person name="Jeon C.O."/>
        </authorList>
    </citation>
    <scope>NUCLEOTIDE SEQUENCE</scope>
    <source>
        <strain evidence="7">BL</strain>
    </source>
</reference>
<protein>
    <submittedName>
        <fullName evidence="7">TetR/AcrR family transcriptional regulator</fullName>
    </submittedName>
</protein>
<dbReference type="InterPro" id="IPR001647">
    <property type="entry name" value="HTH_TetR"/>
</dbReference>
<organism evidence="7 8">
    <name type="scientific">Tahibacter soli</name>
    <dbReference type="NCBI Taxonomy" id="2983605"/>
    <lineage>
        <taxon>Bacteria</taxon>
        <taxon>Pseudomonadati</taxon>
        <taxon>Pseudomonadota</taxon>
        <taxon>Gammaproteobacteria</taxon>
        <taxon>Lysobacterales</taxon>
        <taxon>Rhodanobacteraceae</taxon>
        <taxon>Tahibacter</taxon>
    </lineage>
</organism>
<dbReference type="Gene3D" id="1.10.10.60">
    <property type="entry name" value="Homeodomain-like"/>
    <property type="match status" value="1"/>
</dbReference>
<name>A0A9X4BFW1_9GAMM</name>
<dbReference type="PRINTS" id="PR00455">
    <property type="entry name" value="HTHTETR"/>
</dbReference>
<evidence type="ECO:0000313" key="7">
    <source>
        <dbReference type="EMBL" id="MDC8011805.1"/>
    </source>
</evidence>
<dbReference type="EMBL" id="JAOVZO020000003">
    <property type="protein sequence ID" value="MDC8011805.1"/>
    <property type="molecule type" value="Genomic_DNA"/>
</dbReference>
<keyword evidence="1" id="KW-0805">Transcription regulation</keyword>